<sequence length="81" mass="8784">GGLRLDAGADRDEAERTLLTLPGIGRRTAALIRMRALGDPDVDPYGTPGAERWRPWRSYAVRHLEAEAEAEAEAAAAGRRS</sequence>
<dbReference type="AlphaFoldDB" id="A0A6G3T023"/>
<dbReference type="SUPFAM" id="SSF48150">
    <property type="entry name" value="DNA-glycosylase"/>
    <property type="match status" value="1"/>
</dbReference>
<dbReference type="GO" id="GO:0006281">
    <property type="term" value="P:DNA repair"/>
    <property type="evidence" value="ECO:0007669"/>
    <property type="project" value="InterPro"/>
</dbReference>
<evidence type="ECO:0000313" key="1">
    <source>
        <dbReference type="EMBL" id="NEB88627.1"/>
    </source>
</evidence>
<protein>
    <submittedName>
        <fullName evidence="1">DNA-3-methyladenine glycosylase 2 family protein</fullName>
    </submittedName>
</protein>
<name>A0A6G3T023_STRAQ</name>
<gene>
    <name evidence="1" type="ORF">G3I43_31340</name>
</gene>
<dbReference type="InterPro" id="IPR011257">
    <property type="entry name" value="DNA_glycosylase"/>
</dbReference>
<reference evidence="1" key="1">
    <citation type="submission" date="2020-01" db="EMBL/GenBank/DDBJ databases">
        <title>Insect and environment-associated Actinomycetes.</title>
        <authorList>
            <person name="Currrie C."/>
            <person name="Chevrette M."/>
            <person name="Carlson C."/>
            <person name="Stubbendieck R."/>
            <person name="Wendt-Pienkowski E."/>
        </authorList>
    </citation>
    <scope>NUCLEOTIDE SEQUENCE</scope>
    <source>
        <strain evidence="1">SID505</strain>
    </source>
</reference>
<proteinExistence type="predicted"/>
<dbReference type="Gene3D" id="1.10.1670.10">
    <property type="entry name" value="Helix-hairpin-Helix base-excision DNA repair enzymes (C-terminal)"/>
    <property type="match status" value="1"/>
</dbReference>
<dbReference type="Gene3D" id="1.10.340.30">
    <property type="entry name" value="Hypothetical protein, domain 2"/>
    <property type="match status" value="1"/>
</dbReference>
<dbReference type="EMBL" id="JAAGMK010000896">
    <property type="protein sequence ID" value="NEB88627.1"/>
    <property type="molecule type" value="Genomic_DNA"/>
</dbReference>
<dbReference type="InterPro" id="IPR023170">
    <property type="entry name" value="HhH_base_excis_C"/>
</dbReference>
<comment type="caution">
    <text evidence="1">The sequence shown here is derived from an EMBL/GenBank/DDBJ whole genome shotgun (WGS) entry which is preliminary data.</text>
</comment>
<organism evidence="1">
    <name type="scientific">Streptomyces anulatus</name>
    <name type="common">Streptomyces chrysomallus</name>
    <dbReference type="NCBI Taxonomy" id="1892"/>
    <lineage>
        <taxon>Bacteria</taxon>
        <taxon>Bacillati</taxon>
        <taxon>Actinomycetota</taxon>
        <taxon>Actinomycetes</taxon>
        <taxon>Kitasatosporales</taxon>
        <taxon>Streptomycetaceae</taxon>
        <taxon>Streptomyces</taxon>
    </lineage>
</organism>
<feature type="non-terminal residue" evidence="1">
    <location>
        <position position="1"/>
    </location>
</feature>
<accession>A0A6G3T023</accession>
<dbReference type="GO" id="GO:0003824">
    <property type="term" value="F:catalytic activity"/>
    <property type="evidence" value="ECO:0007669"/>
    <property type="project" value="InterPro"/>
</dbReference>